<accession>A0A7J7GSI8</accession>
<feature type="compositionally biased region" description="Polar residues" evidence="1">
    <location>
        <begin position="122"/>
        <end position="138"/>
    </location>
</feature>
<organism evidence="2 3">
    <name type="scientific">Camellia sinensis</name>
    <name type="common">Tea plant</name>
    <name type="synonym">Thea sinensis</name>
    <dbReference type="NCBI Taxonomy" id="4442"/>
    <lineage>
        <taxon>Eukaryota</taxon>
        <taxon>Viridiplantae</taxon>
        <taxon>Streptophyta</taxon>
        <taxon>Embryophyta</taxon>
        <taxon>Tracheophyta</taxon>
        <taxon>Spermatophyta</taxon>
        <taxon>Magnoliopsida</taxon>
        <taxon>eudicotyledons</taxon>
        <taxon>Gunneridae</taxon>
        <taxon>Pentapetalae</taxon>
        <taxon>asterids</taxon>
        <taxon>Ericales</taxon>
        <taxon>Theaceae</taxon>
        <taxon>Camellia</taxon>
    </lineage>
</organism>
<sequence length="138" mass="13955">MVINNEAEILGKQQEIKSGGTVAYQKEGSRNENCRSGRSAPRRPAPVRNPPQPARQAPPPAPVQGGSGGSMLGGLGATIAQGMAFGTGSAVAHRAVDTVVGPRTIQLETVVSEAASASAPATNSMGSDACSVQSKAFQ</sequence>
<name>A0A7J7GSI8_CAMSI</name>
<reference evidence="2 3" key="2">
    <citation type="submission" date="2020-07" db="EMBL/GenBank/DDBJ databases">
        <title>Genome assembly of wild tea tree DASZ reveals pedigree and selection history of tea varieties.</title>
        <authorList>
            <person name="Zhang W."/>
        </authorList>
    </citation>
    <scope>NUCLEOTIDE SEQUENCE [LARGE SCALE GENOMIC DNA]</scope>
    <source>
        <strain evidence="3">cv. G240</strain>
        <tissue evidence="2">Leaf</tissue>
    </source>
</reference>
<feature type="region of interest" description="Disordered" evidence="1">
    <location>
        <begin position="114"/>
        <end position="138"/>
    </location>
</feature>
<proteinExistence type="predicted"/>
<dbReference type="AlphaFoldDB" id="A0A7J7GSI8"/>
<dbReference type="PANTHER" id="PTHR13523:SF2">
    <property type="entry name" value="COILED-COIL-HELIX-COILED-COIL-HELIX DOMAIN CONTAINING 2, ISOFORM A-RELATED"/>
    <property type="match status" value="1"/>
</dbReference>
<evidence type="ECO:0000313" key="2">
    <source>
        <dbReference type="EMBL" id="KAF5942388.1"/>
    </source>
</evidence>
<evidence type="ECO:0000313" key="3">
    <source>
        <dbReference type="Proteomes" id="UP000593564"/>
    </source>
</evidence>
<dbReference type="EMBL" id="JACBKZ010000009">
    <property type="protein sequence ID" value="KAF5942388.1"/>
    <property type="molecule type" value="Genomic_DNA"/>
</dbReference>
<dbReference type="GO" id="GO:0005634">
    <property type="term" value="C:nucleus"/>
    <property type="evidence" value="ECO:0007669"/>
    <property type="project" value="TreeGrafter"/>
</dbReference>
<feature type="compositionally biased region" description="Pro residues" evidence="1">
    <location>
        <begin position="43"/>
        <end position="62"/>
    </location>
</feature>
<dbReference type="GO" id="GO:0005739">
    <property type="term" value="C:mitochondrion"/>
    <property type="evidence" value="ECO:0007669"/>
    <property type="project" value="TreeGrafter"/>
</dbReference>
<protein>
    <submittedName>
        <fullName evidence="2">Uncharacterized protein</fullName>
    </submittedName>
</protein>
<feature type="region of interest" description="Disordered" evidence="1">
    <location>
        <begin position="17"/>
        <end position="75"/>
    </location>
</feature>
<dbReference type="GO" id="GO:0007005">
    <property type="term" value="P:mitochondrion organization"/>
    <property type="evidence" value="ECO:0007669"/>
    <property type="project" value="InterPro"/>
</dbReference>
<feature type="compositionally biased region" description="Gly residues" evidence="1">
    <location>
        <begin position="65"/>
        <end position="75"/>
    </location>
</feature>
<evidence type="ECO:0000256" key="1">
    <source>
        <dbReference type="SAM" id="MobiDB-lite"/>
    </source>
</evidence>
<gene>
    <name evidence="2" type="ORF">HYC85_020030</name>
</gene>
<keyword evidence="3" id="KW-1185">Reference proteome</keyword>
<dbReference type="Proteomes" id="UP000593564">
    <property type="component" value="Unassembled WGS sequence"/>
</dbReference>
<reference evidence="3" key="1">
    <citation type="journal article" date="2020" name="Nat. Commun.">
        <title>Genome assembly of wild tea tree DASZ reveals pedigree and selection history of tea varieties.</title>
        <authorList>
            <person name="Zhang W."/>
            <person name="Zhang Y."/>
            <person name="Qiu H."/>
            <person name="Guo Y."/>
            <person name="Wan H."/>
            <person name="Zhang X."/>
            <person name="Scossa F."/>
            <person name="Alseekh S."/>
            <person name="Zhang Q."/>
            <person name="Wang P."/>
            <person name="Xu L."/>
            <person name="Schmidt M.H."/>
            <person name="Jia X."/>
            <person name="Li D."/>
            <person name="Zhu A."/>
            <person name="Guo F."/>
            <person name="Chen W."/>
            <person name="Ni D."/>
            <person name="Usadel B."/>
            <person name="Fernie A.R."/>
            <person name="Wen W."/>
        </authorList>
    </citation>
    <scope>NUCLEOTIDE SEQUENCE [LARGE SCALE GENOMIC DNA]</scope>
    <source>
        <strain evidence="3">cv. G240</strain>
    </source>
</reference>
<comment type="caution">
    <text evidence="2">The sequence shown here is derived from an EMBL/GenBank/DDBJ whole genome shotgun (WGS) entry which is preliminary data.</text>
</comment>
<dbReference type="InterPro" id="IPR055304">
    <property type="entry name" value="CHCHD2/10-like"/>
</dbReference>
<dbReference type="PANTHER" id="PTHR13523">
    <property type="entry name" value="COILED-COIL-HELIX-COILED-COIL-HELIX DOMAIN CONTAINING 2/NUR77"/>
    <property type="match status" value="1"/>
</dbReference>